<organism evidence="2 3">
    <name type="scientific">Burkholderia mallei (strain NCTC 10229)</name>
    <dbReference type="NCBI Taxonomy" id="412022"/>
    <lineage>
        <taxon>Bacteria</taxon>
        <taxon>Pseudomonadati</taxon>
        <taxon>Pseudomonadota</taxon>
        <taxon>Betaproteobacteria</taxon>
        <taxon>Burkholderiales</taxon>
        <taxon>Burkholderiaceae</taxon>
        <taxon>Burkholderia</taxon>
        <taxon>pseudomallei group</taxon>
    </lineage>
</organism>
<dbReference type="KEGG" id="bml:BMA10229_0342"/>
<proteinExistence type="predicted"/>
<feature type="region of interest" description="Disordered" evidence="1">
    <location>
        <begin position="1"/>
        <end position="21"/>
    </location>
</feature>
<accession>A2RWU7</accession>
<dbReference type="EMBL" id="CP000545">
    <property type="protein sequence ID" value="ABM98564.1"/>
    <property type="molecule type" value="Genomic_DNA"/>
</dbReference>
<name>A2RWU7_BURM9</name>
<dbReference type="Proteomes" id="UP000002283">
    <property type="component" value="Chromosome II"/>
</dbReference>
<evidence type="ECO:0000313" key="3">
    <source>
        <dbReference type="Proteomes" id="UP000002283"/>
    </source>
</evidence>
<evidence type="ECO:0000313" key="2">
    <source>
        <dbReference type="EMBL" id="ABM98564.1"/>
    </source>
</evidence>
<sequence>MRGAGAGGRRACRAGERLGSARRSRSAAALLVRSGWEA</sequence>
<reference evidence="2 3" key="1">
    <citation type="submission" date="2007-01" db="EMBL/GenBank/DDBJ databases">
        <authorList>
            <person name="DeShazer D."/>
            <person name="Woods D.E."/>
            <person name="Nierman W.C."/>
        </authorList>
    </citation>
    <scope>NUCLEOTIDE SEQUENCE [LARGE SCALE GENOMIC DNA]</scope>
    <source>
        <strain evidence="2 3">NCTC 10229</strain>
    </source>
</reference>
<dbReference type="HOGENOM" id="CLU_219978_0_0_4"/>
<dbReference type="AlphaFoldDB" id="A2RWU7"/>
<evidence type="ECO:0000256" key="1">
    <source>
        <dbReference type="SAM" id="MobiDB-lite"/>
    </source>
</evidence>
<gene>
    <name evidence="2" type="ordered locus">BMA10229_0342</name>
</gene>
<protein>
    <submittedName>
        <fullName evidence="2">Uncharacterized protein</fullName>
    </submittedName>
</protein>